<protein>
    <submittedName>
        <fullName evidence="2">Uncharacterized protein</fullName>
    </submittedName>
</protein>
<gene>
    <name evidence="2" type="ORF">AWT59_1834</name>
</gene>
<dbReference type="Proteomes" id="UP000070578">
    <property type="component" value="Unassembled WGS sequence"/>
</dbReference>
<proteinExistence type="predicted"/>
<feature type="compositionally biased region" description="Basic residues" evidence="1">
    <location>
        <begin position="7"/>
        <end position="19"/>
    </location>
</feature>
<organism evidence="2 3">
    <name type="scientific">Candidatus Gallionella acididurans</name>
    <dbReference type="NCBI Taxonomy" id="1796491"/>
    <lineage>
        <taxon>Bacteria</taxon>
        <taxon>Pseudomonadati</taxon>
        <taxon>Pseudomonadota</taxon>
        <taxon>Betaproteobacteria</taxon>
        <taxon>Nitrosomonadales</taxon>
        <taxon>Gallionellaceae</taxon>
        <taxon>Gallionella</taxon>
    </lineage>
</organism>
<reference evidence="2 3" key="2">
    <citation type="submission" date="2016-03" db="EMBL/GenBank/DDBJ databases">
        <title>New uncultured bacterium of the family Gallionellaceae from acid mine drainage: description and reconstruction of genome based on metagenomic analysis of microbial community.</title>
        <authorList>
            <person name="Kadnikov V."/>
            <person name="Ivasenko D."/>
            <person name="Beletsky A."/>
            <person name="Mardanov A."/>
            <person name="Danilova E."/>
            <person name="Pimenov N."/>
            <person name="Karnachuk O."/>
            <person name="Ravin N."/>
        </authorList>
    </citation>
    <scope>NUCLEOTIDE SEQUENCE [LARGE SCALE GENOMIC DNA]</scope>
    <source>
        <strain evidence="2">ShG14-8</strain>
    </source>
</reference>
<dbReference type="EMBL" id="LSLI01000044">
    <property type="protein sequence ID" value="KXS32055.1"/>
    <property type="molecule type" value="Genomic_DNA"/>
</dbReference>
<comment type="caution">
    <text evidence="2">The sequence shown here is derived from an EMBL/GenBank/DDBJ whole genome shotgun (WGS) entry which is preliminary data.</text>
</comment>
<sequence>MAYIREKRNKWQASVRKKGYPQQSSTHPTKAEAEAWAAVIESE</sequence>
<evidence type="ECO:0000256" key="1">
    <source>
        <dbReference type="SAM" id="MobiDB-lite"/>
    </source>
</evidence>
<feature type="region of interest" description="Disordered" evidence="1">
    <location>
        <begin position="1"/>
        <end position="31"/>
    </location>
</feature>
<evidence type="ECO:0000313" key="3">
    <source>
        <dbReference type="Proteomes" id="UP000070578"/>
    </source>
</evidence>
<accession>A0A139BTF7</accession>
<dbReference type="AlphaFoldDB" id="A0A139BTF7"/>
<feature type="non-terminal residue" evidence="2">
    <location>
        <position position="43"/>
    </location>
</feature>
<evidence type="ECO:0000313" key="2">
    <source>
        <dbReference type="EMBL" id="KXS32055.1"/>
    </source>
</evidence>
<reference evidence="2 3" key="1">
    <citation type="submission" date="2016-02" db="EMBL/GenBank/DDBJ databases">
        <authorList>
            <person name="Wen L."/>
            <person name="He K."/>
            <person name="Yang H."/>
        </authorList>
    </citation>
    <scope>NUCLEOTIDE SEQUENCE [LARGE SCALE GENOMIC DNA]</scope>
    <source>
        <strain evidence="2">ShG14-8</strain>
    </source>
</reference>
<name>A0A139BTF7_9PROT</name>